<dbReference type="AlphaFoldDB" id="A0AA41YX83"/>
<dbReference type="RefSeq" id="WP_282585211.1">
    <property type="nucleotide sequence ID" value="NZ_JAMOIM010000007.1"/>
</dbReference>
<reference evidence="3" key="1">
    <citation type="submission" date="2022-05" db="EMBL/GenBank/DDBJ databases">
        <authorList>
            <person name="Pankratov T."/>
        </authorList>
    </citation>
    <scope>NUCLEOTIDE SEQUENCE</scope>
    <source>
        <strain evidence="3">BP6-180914</strain>
    </source>
</reference>
<dbReference type="Proteomes" id="UP001165667">
    <property type="component" value="Unassembled WGS sequence"/>
</dbReference>
<gene>
    <name evidence="3" type="ORF">M8523_12510</name>
</gene>
<organism evidence="3 4">
    <name type="scientific">Lichenifustis flavocetrariae</name>
    <dbReference type="NCBI Taxonomy" id="2949735"/>
    <lineage>
        <taxon>Bacteria</taxon>
        <taxon>Pseudomonadati</taxon>
        <taxon>Pseudomonadota</taxon>
        <taxon>Alphaproteobacteria</taxon>
        <taxon>Hyphomicrobiales</taxon>
        <taxon>Lichenihabitantaceae</taxon>
        <taxon>Lichenifustis</taxon>
    </lineage>
</organism>
<dbReference type="InterPro" id="IPR036188">
    <property type="entry name" value="FAD/NAD-bd_sf"/>
</dbReference>
<protein>
    <submittedName>
        <fullName evidence="3">FAD-binding oxidoreductase</fullName>
    </submittedName>
</protein>
<dbReference type="GO" id="GO:0005737">
    <property type="term" value="C:cytoplasm"/>
    <property type="evidence" value="ECO:0007669"/>
    <property type="project" value="TreeGrafter"/>
</dbReference>
<dbReference type="PANTHER" id="PTHR13847">
    <property type="entry name" value="SARCOSINE DEHYDROGENASE-RELATED"/>
    <property type="match status" value="1"/>
</dbReference>
<sequence>MTLPSPRGALVIGGGIVGLSIGLALQARGLAVTMVDAAGERAPASAGNAGQIAVEQHEPLASLAMIRALPRRLMSMGGPVSFPPGAVGQWLPFGLRLIRAVSPSRFAQGKQALGALLVEALPAWRRLMGDIGASDLLRNQGNIVAWESVAGARRARAALQGYASPAARWRDLTAAEAEALGGQLRSAPADAVRFEGTASVADPAAVLDALRAAFLGRGGTVEVRTATLAEARRSGADLVIVAAGVRSARLMREIGHEVPLIAERGYHIQSAQSRWPMDLTSVLFEERALVATRFRSGLRATSFIEFTHPDAEPDPRKWERLKNHAHDLGLPFDSPVETWYGSRPTLPDYLPAIGRSSRDPRVLYAFGHQHLGLTLGPITGDLVASLAFAEAGSMELGPFAVERFGR</sequence>
<dbReference type="SUPFAM" id="SSF51905">
    <property type="entry name" value="FAD/NAD(P)-binding domain"/>
    <property type="match status" value="1"/>
</dbReference>
<evidence type="ECO:0000256" key="1">
    <source>
        <dbReference type="ARBA" id="ARBA00023002"/>
    </source>
</evidence>
<dbReference type="InterPro" id="IPR006076">
    <property type="entry name" value="FAD-dep_OxRdtase"/>
</dbReference>
<comment type="caution">
    <text evidence="3">The sequence shown here is derived from an EMBL/GenBank/DDBJ whole genome shotgun (WGS) entry which is preliminary data.</text>
</comment>
<evidence type="ECO:0000313" key="4">
    <source>
        <dbReference type="Proteomes" id="UP001165667"/>
    </source>
</evidence>
<accession>A0AA41YX83</accession>
<proteinExistence type="predicted"/>
<dbReference type="GO" id="GO:0016491">
    <property type="term" value="F:oxidoreductase activity"/>
    <property type="evidence" value="ECO:0007669"/>
    <property type="project" value="UniProtKB-KW"/>
</dbReference>
<dbReference type="Gene3D" id="3.30.9.10">
    <property type="entry name" value="D-Amino Acid Oxidase, subunit A, domain 2"/>
    <property type="match status" value="1"/>
</dbReference>
<dbReference type="Gene3D" id="3.50.50.60">
    <property type="entry name" value="FAD/NAD(P)-binding domain"/>
    <property type="match status" value="2"/>
</dbReference>
<keyword evidence="1" id="KW-0560">Oxidoreductase</keyword>
<dbReference type="PANTHER" id="PTHR13847:SF289">
    <property type="entry name" value="GLYCINE OXIDASE"/>
    <property type="match status" value="1"/>
</dbReference>
<dbReference type="EMBL" id="JAMOIM010000007">
    <property type="protein sequence ID" value="MCW6508842.1"/>
    <property type="molecule type" value="Genomic_DNA"/>
</dbReference>
<evidence type="ECO:0000259" key="2">
    <source>
        <dbReference type="Pfam" id="PF01266"/>
    </source>
</evidence>
<keyword evidence="4" id="KW-1185">Reference proteome</keyword>
<name>A0AA41YX83_9HYPH</name>
<dbReference type="SUPFAM" id="SSF54373">
    <property type="entry name" value="FAD-linked reductases, C-terminal domain"/>
    <property type="match status" value="1"/>
</dbReference>
<dbReference type="Pfam" id="PF01266">
    <property type="entry name" value="DAO"/>
    <property type="match status" value="1"/>
</dbReference>
<evidence type="ECO:0000313" key="3">
    <source>
        <dbReference type="EMBL" id="MCW6508842.1"/>
    </source>
</evidence>
<feature type="domain" description="FAD dependent oxidoreductase" evidence="2">
    <location>
        <begin position="10"/>
        <end position="386"/>
    </location>
</feature>